<feature type="compositionally biased region" description="Low complexity" evidence="1">
    <location>
        <begin position="51"/>
        <end position="61"/>
    </location>
</feature>
<dbReference type="InterPro" id="IPR047227">
    <property type="entry name" value="MEX3"/>
</dbReference>
<dbReference type="OMA" id="HPHRESY"/>
<sequence>MDMEMGLGVGRILEEEQRALQIALDQLSMLGLGEEQEGAELLEDTEDEQENVNNNNNSNASHHLHHHQPHHLHHRDTYLATLYEGGEAKKKSCNTTECVPVPSSEHVAEIVGRQ</sequence>
<reference evidence="2 3" key="1">
    <citation type="journal article" date="2018" name="Nat. Ecol. Evol.">
        <title>Shark genomes provide insights into elasmobranch evolution and the origin of vertebrates.</title>
        <authorList>
            <person name="Hara Y"/>
            <person name="Yamaguchi K"/>
            <person name="Onimaru K"/>
            <person name="Kadota M"/>
            <person name="Koyanagi M"/>
            <person name="Keeley SD"/>
            <person name="Tatsumi K"/>
            <person name="Tanaka K"/>
            <person name="Motone F"/>
            <person name="Kageyama Y"/>
            <person name="Nozu R"/>
            <person name="Adachi N"/>
            <person name="Nishimura O"/>
            <person name="Nakagawa R"/>
            <person name="Tanegashima C"/>
            <person name="Kiyatake I"/>
            <person name="Matsumoto R"/>
            <person name="Murakumo K"/>
            <person name="Nishida K"/>
            <person name="Terakita A"/>
            <person name="Kuratani S"/>
            <person name="Sato K"/>
            <person name="Hyodo S Kuraku.S."/>
        </authorList>
    </citation>
    <scope>NUCLEOTIDE SEQUENCE [LARGE SCALE GENOMIC DNA]</scope>
</reference>
<feature type="region of interest" description="Disordered" evidence="1">
    <location>
        <begin position="37"/>
        <end position="76"/>
    </location>
</feature>
<keyword evidence="3" id="KW-1185">Reference proteome</keyword>
<feature type="region of interest" description="Disordered" evidence="1">
    <location>
        <begin position="89"/>
        <end position="114"/>
    </location>
</feature>
<feature type="non-terminal residue" evidence="2">
    <location>
        <position position="114"/>
    </location>
</feature>
<comment type="caution">
    <text evidence="2">The sequence shown here is derived from an EMBL/GenBank/DDBJ whole genome shotgun (WGS) entry which is preliminary data.</text>
</comment>
<dbReference type="Proteomes" id="UP000288216">
    <property type="component" value="Unassembled WGS sequence"/>
</dbReference>
<dbReference type="PANTHER" id="PTHR23285">
    <property type="entry name" value="RING FINGER AND KH DOMAIN CONTAINING PROTEIN 1"/>
    <property type="match status" value="1"/>
</dbReference>
<dbReference type="PANTHER" id="PTHR23285:SF7">
    <property type="entry name" value="LD09246P1"/>
    <property type="match status" value="1"/>
</dbReference>
<accession>A0A401QMB9</accession>
<protein>
    <submittedName>
        <fullName evidence="2">Uncharacterized protein</fullName>
    </submittedName>
</protein>
<gene>
    <name evidence="2" type="ORF">scyTo_0027230</name>
</gene>
<dbReference type="GO" id="GO:0003723">
    <property type="term" value="F:RNA binding"/>
    <property type="evidence" value="ECO:0007669"/>
    <property type="project" value="InterPro"/>
</dbReference>
<evidence type="ECO:0000313" key="2">
    <source>
        <dbReference type="EMBL" id="GCB86524.1"/>
    </source>
</evidence>
<dbReference type="AlphaFoldDB" id="A0A401QMB9"/>
<feature type="compositionally biased region" description="Acidic residues" evidence="1">
    <location>
        <begin position="37"/>
        <end position="50"/>
    </location>
</feature>
<dbReference type="OrthoDB" id="427410at2759"/>
<feature type="compositionally biased region" description="Basic residues" evidence="1">
    <location>
        <begin position="62"/>
        <end position="74"/>
    </location>
</feature>
<proteinExistence type="predicted"/>
<name>A0A401QMB9_SCYTO</name>
<evidence type="ECO:0000256" key="1">
    <source>
        <dbReference type="SAM" id="MobiDB-lite"/>
    </source>
</evidence>
<dbReference type="EMBL" id="BFAA01308358">
    <property type="protein sequence ID" value="GCB86524.1"/>
    <property type="molecule type" value="Genomic_DNA"/>
</dbReference>
<organism evidence="2 3">
    <name type="scientific">Scyliorhinus torazame</name>
    <name type="common">Cloudy catshark</name>
    <name type="synonym">Catulus torazame</name>
    <dbReference type="NCBI Taxonomy" id="75743"/>
    <lineage>
        <taxon>Eukaryota</taxon>
        <taxon>Metazoa</taxon>
        <taxon>Chordata</taxon>
        <taxon>Craniata</taxon>
        <taxon>Vertebrata</taxon>
        <taxon>Chondrichthyes</taxon>
        <taxon>Elasmobranchii</taxon>
        <taxon>Galeomorphii</taxon>
        <taxon>Galeoidea</taxon>
        <taxon>Carcharhiniformes</taxon>
        <taxon>Scyliorhinidae</taxon>
        <taxon>Scyliorhinus</taxon>
    </lineage>
</organism>
<evidence type="ECO:0000313" key="3">
    <source>
        <dbReference type="Proteomes" id="UP000288216"/>
    </source>
</evidence>
<dbReference type="STRING" id="75743.A0A401QMB9"/>